<keyword evidence="1" id="KW-0732">Signal</keyword>
<dbReference type="RefSeq" id="WP_250722277.1">
    <property type="nucleotide sequence ID" value="NZ_CP098400.1"/>
</dbReference>
<dbReference type="InterPro" id="IPR026341">
    <property type="entry name" value="T9SS_type_B"/>
</dbReference>
<keyword evidence="4" id="KW-1185">Reference proteome</keyword>
<reference evidence="3" key="2">
    <citation type="submission" date="2022-06" db="EMBL/GenBank/DDBJ databases">
        <title>Xiashengella guii gen. nov. sp. nov., a bacterium isolated form anaerobic digestion tank.</title>
        <authorList>
            <person name="Huang H."/>
        </authorList>
    </citation>
    <scope>NUCLEOTIDE SEQUENCE</scope>
    <source>
        <strain evidence="3">Ai-910</strain>
    </source>
</reference>
<evidence type="ECO:0000256" key="1">
    <source>
        <dbReference type="SAM" id="SignalP"/>
    </source>
</evidence>
<dbReference type="InterPro" id="IPR035234">
    <property type="entry name" value="IgGFc-bd_N"/>
</dbReference>
<dbReference type="Proteomes" id="UP001056426">
    <property type="component" value="Chromosome"/>
</dbReference>
<dbReference type="EMBL" id="CP098400">
    <property type="protein sequence ID" value="URW78852.1"/>
    <property type="molecule type" value="Genomic_DNA"/>
</dbReference>
<feature type="signal peptide" evidence="1">
    <location>
        <begin position="1"/>
        <end position="23"/>
    </location>
</feature>
<evidence type="ECO:0000313" key="4">
    <source>
        <dbReference type="Proteomes" id="UP001056426"/>
    </source>
</evidence>
<sequence>MKKLVRLFLVFCGMLMLPGVVDAQVDQTFWFVVPETTRDHNKQPGVLRITTFDEPAVVSISQPANPAFDPIILNIPANTQVMHEFWDRTGIPYNTMLWAVENGTMDALTGYPRDWPNVTGNDPVASGPEQIPILKKGLLIESTNGANISVYYEVANDQNPERFNLKGRNALGTHFIIPSQNRFKNYFDTPKAREKVDIVATADGTTVTFFFDPARHDFVGKPATGTSFTITLNRGETFSLRSNNRTTNASLGGIFIESSNDIAVTISDDSIIETNSYIHYDLVGDQLIPITKAGTRYIAMHPSHGTKYQGYYGNKYGHDSRTVSNQVFIWPVGDPTGIRINGVAVKNSNGSELFQRGDSYVTNISDNGIYIESDEPVIVYQISSYCYELGGGVLPALECTGSRSVTFARVYDADFFIQILTKSKNIYDENGNLRLEAYYQTASGTKVDISNMIFNGGTVGTDRSGFQLVNNTGITINGEQWYTFVRYFRQGEGVSTGLPITIRFKPTAEPAFDELFHLSVLDANGASMSYGYFSSYNSVAINGPRALCRGNKVELRTNGVKVDWYHSSDPTTPFATDVDFVLVDRAGEYWVEVLNSSCESSDRVYIDYIIPDFDLGDDMAVCPGDVVELGLPDFLPFAADYRWYVNGTERTDLRGQFNFSYTAEELTSYEVVLHVSTDVDGVVCEHADTIRVTVGPELTISLGANEAVCEGSELRTEYREGLFYEWAFNETVVSEETYIIPQQPGVYTLRVYNADGCELTQNINVAINPLPDVTLDDVTECPGGSETFSVNIPGATYRWHNGSITSSITVTEPGNISVEVTDANGCVATDEATYGWWNEVVFNLDTVVVCYDNVLKIEIDSNFINYAWLYKADPSAPGDSVPLQANQVAVDHVLTITAEGDNDNWSGRYFVTAYDPAHNCPVSGYFDLIITPLPEIDLVFDQTTDGRMCEGDTIKIEFNDPYGREFSAYQWSYSKDSVNFTDIPGAIQSWLVTSTEGHYQLYGKMEHNCSTVGQTEVKVVKAPIFEMVDQEACPDQEIVLGITPNSYISHYQDETTPERYEWIRGIRDMEITSQMPILSTAASYTVDGDNRGSYRLTAFDGLGCFASVWADATSLNSINVDLQDITVCDNESVTLALPAGLAGLSNYTWYEVLPGLEFELLSDEPLAISNRKAGTYTFRVVITSNDGCVTSDDVTVTVLEAPKFTLTDGVVVCPGETITIESRPSYVSYLWNGVAGTNSYTVNAAQTLTLEVTDRNGCVTSQTAQISLGTIPNVSIDDVTVCPDEQVTLSVPYSAADGYTILWTLPSGRSIRNQSSIEALRGTYSVSVYSEYGCEGSDQAEVIWKDFPTVYFGPNMVDICPVNLPVEIEAQGDYENWTDMIWHDNLYRGQRRRIASPSDTVNVIRVENADNCWSTASQSVLLALPTYYEAGADLAECEPKDGVPFSTELNAGEFVIYFDSTSDDPIEVPITGYRWFNMETGDQVGDQQILMATAAGSYMVEVSDGCWLNTDTFNIELFPNPVITYLDSTLFRQIVVFAENGTAPLQYALNNNAPQSDNVFKNLPNGNYTVYVIDANGCEDSEAFLLETTLNLEVPNFFTPNNDGFNDRWEIIGIEKLPESIIYIYDRYGKLLRKYKASDPAWDGEYLNRPLPSDDYWYVIHLLPIDKYLKGNVTLKR</sequence>
<protein>
    <submittedName>
        <fullName evidence="3">T9SS type B sorting domain-containing protein</fullName>
    </submittedName>
</protein>
<feature type="chain" id="PRO_5039925894" evidence="1">
    <location>
        <begin position="24"/>
        <end position="1677"/>
    </location>
</feature>
<evidence type="ECO:0000313" key="3">
    <source>
        <dbReference type="EMBL" id="URW78852.1"/>
    </source>
</evidence>
<feature type="domain" description="IgGFc-binding protein N-terminal" evidence="2">
    <location>
        <begin position="169"/>
        <end position="387"/>
    </location>
</feature>
<dbReference type="KEGG" id="alkq:M9189_08280"/>
<name>A0A9J6ZLW8_9BACT</name>
<dbReference type="Pfam" id="PF17517">
    <property type="entry name" value="IgGFc_binding"/>
    <property type="match status" value="1"/>
</dbReference>
<evidence type="ECO:0000259" key="2">
    <source>
        <dbReference type="Pfam" id="PF17517"/>
    </source>
</evidence>
<reference evidence="3" key="1">
    <citation type="submission" date="2022-05" db="EMBL/GenBank/DDBJ databases">
        <authorList>
            <person name="Sun X."/>
        </authorList>
    </citation>
    <scope>NUCLEOTIDE SEQUENCE</scope>
    <source>
        <strain evidence="3">Ai-910</strain>
    </source>
</reference>
<proteinExistence type="predicted"/>
<dbReference type="Pfam" id="PF13585">
    <property type="entry name" value="CHU_C"/>
    <property type="match status" value="1"/>
</dbReference>
<organism evidence="3 4">
    <name type="scientific">Xiashengella succiniciproducens</name>
    <dbReference type="NCBI Taxonomy" id="2949635"/>
    <lineage>
        <taxon>Bacteria</taxon>
        <taxon>Pseudomonadati</taxon>
        <taxon>Bacteroidota</taxon>
        <taxon>Bacteroidia</taxon>
        <taxon>Marinilabiliales</taxon>
        <taxon>Marinilabiliaceae</taxon>
        <taxon>Xiashengella</taxon>
    </lineage>
</organism>
<accession>A0A9J6ZLW8</accession>
<dbReference type="NCBIfam" id="TIGR04131">
    <property type="entry name" value="Bac_Flav_CTERM"/>
    <property type="match status" value="1"/>
</dbReference>
<gene>
    <name evidence="3" type="ORF">M9189_08280</name>
</gene>